<dbReference type="Pfam" id="PF04502">
    <property type="entry name" value="Saf4_Yju2"/>
    <property type="match status" value="1"/>
</dbReference>
<dbReference type="GO" id="GO:0071006">
    <property type="term" value="C:U2-type catalytic step 1 spliceosome"/>
    <property type="evidence" value="ECO:0007669"/>
    <property type="project" value="TreeGrafter"/>
</dbReference>
<dbReference type="AlphaFoldDB" id="A0A4V6A237"/>
<comment type="caution">
    <text evidence="2">The sequence shown here is derived from an EMBL/GenBank/DDBJ whole genome shotgun (WGS) entry which is preliminary data.</text>
</comment>
<evidence type="ECO:0000313" key="3">
    <source>
        <dbReference type="Proteomes" id="UP000298663"/>
    </source>
</evidence>
<name>A0A4V6A237_STECR</name>
<dbReference type="InterPro" id="IPR007590">
    <property type="entry name" value="Saf4/Yju2"/>
</dbReference>
<evidence type="ECO:0000256" key="1">
    <source>
        <dbReference type="SAM" id="MobiDB-lite"/>
    </source>
</evidence>
<dbReference type="OrthoDB" id="674963at2759"/>
<reference evidence="2 3" key="1">
    <citation type="journal article" date="2015" name="Genome Biol.">
        <title>Comparative genomics of Steinernema reveals deeply conserved gene regulatory networks.</title>
        <authorList>
            <person name="Dillman A.R."/>
            <person name="Macchietto M."/>
            <person name="Porter C.F."/>
            <person name="Rogers A."/>
            <person name="Williams B."/>
            <person name="Antoshechkin I."/>
            <person name="Lee M.M."/>
            <person name="Goodwin Z."/>
            <person name="Lu X."/>
            <person name="Lewis E.E."/>
            <person name="Goodrich-Blair H."/>
            <person name="Stock S.P."/>
            <person name="Adams B.J."/>
            <person name="Sternberg P.W."/>
            <person name="Mortazavi A."/>
        </authorList>
    </citation>
    <scope>NUCLEOTIDE SEQUENCE [LARGE SCALE GENOMIC DNA]</scope>
    <source>
        <strain evidence="2 3">ALL</strain>
    </source>
</reference>
<dbReference type="EMBL" id="AZBU02000005">
    <property type="protein sequence ID" value="TKR77235.1"/>
    <property type="molecule type" value="Genomic_DNA"/>
</dbReference>
<reference evidence="2 3" key="2">
    <citation type="journal article" date="2019" name="G3 (Bethesda)">
        <title>Hybrid Assembly of the Genome of the Entomopathogenic Nematode Steinernema carpocapsae Identifies the X-Chromosome.</title>
        <authorList>
            <person name="Serra L."/>
            <person name="Macchietto M."/>
            <person name="Macias-Munoz A."/>
            <person name="McGill C.J."/>
            <person name="Rodriguez I.M."/>
            <person name="Rodriguez B."/>
            <person name="Murad R."/>
            <person name="Mortazavi A."/>
        </authorList>
    </citation>
    <scope>NUCLEOTIDE SEQUENCE [LARGE SCALE GENOMIC DNA]</scope>
    <source>
        <strain evidence="2 3">ALL</strain>
    </source>
</reference>
<dbReference type="PANTHER" id="PTHR12111">
    <property type="entry name" value="SPLICING FACTOR YJU2"/>
    <property type="match status" value="1"/>
</dbReference>
<evidence type="ECO:0000313" key="2">
    <source>
        <dbReference type="EMBL" id="TKR77235.1"/>
    </source>
</evidence>
<feature type="compositionally biased region" description="Basic and acidic residues" evidence="1">
    <location>
        <begin position="166"/>
        <end position="177"/>
    </location>
</feature>
<feature type="region of interest" description="Disordered" evidence="1">
    <location>
        <begin position="143"/>
        <end position="196"/>
    </location>
</feature>
<evidence type="ECO:0008006" key="4">
    <source>
        <dbReference type="Google" id="ProtNLM"/>
    </source>
</evidence>
<feature type="compositionally biased region" description="Polar residues" evidence="1">
    <location>
        <begin position="186"/>
        <end position="196"/>
    </location>
</feature>
<dbReference type="STRING" id="34508.A0A4V6A237"/>
<organism evidence="2 3">
    <name type="scientific">Steinernema carpocapsae</name>
    <name type="common">Entomopathogenic nematode</name>
    <dbReference type="NCBI Taxonomy" id="34508"/>
    <lineage>
        <taxon>Eukaryota</taxon>
        <taxon>Metazoa</taxon>
        <taxon>Ecdysozoa</taxon>
        <taxon>Nematoda</taxon>
        <taxon>Chromadorea</taxon>
        <taxon>Rhabditida</taxon>
        <taxon>Tylenchina</taxon>
        <taxon>Panagrolaimomorpha</taxon>
        <taxon>Strongyloidoidea</taxon>
        <taxon>Steinernematidae</taxon>
        <taxon>Steinernema</taxon>
    </lineage>
</organism>
<dbReference type="GO" id="GO:0000398">
    <property type="term" value="P:mRNA splicing, via spliceosome"/>
    <property type="evidence" value="ECO:0007669"/>
    <property type="project" value="InterPro"/>
</dbReference>
<proteinExistence type="predicted"/>
<gene>
    <name evidence="2" type="ORF">L596_018246</name>
</gene>
<sequence>MSGSERKCFQKLEFVQHVMAPYNMQCNTCKEYIYKGKKFNMRRETAGGENYLGLKIFRFFFRCPNCLAEITFKTDLENCDYQQEHGATRLFEGTLEDLQEVSCRNESVDALGVLGIGKTTNQQLKEQEERDNELIQEIMSKRRARMLEDEEQEEPPGPQSSGLSDLPKKAQPKESAQKKLLPPLSSICNYSDSESD</sequence>
<accession>A0A4V6A237</accession>
<protein>
    <recommendedName>
        <fullName evidence="4">Splicing factor YJU2</fullName>
    </recommendedName>
</protein>
<dbReference type="PANTHER" id="PTHR12111:SF1">
    <property type="entry name" value="SPLICING FACTOR YJU2"/>
    <property type="match status" value="1"/>
</dbReference>
<keyword evidence="3" id="KW-1185">Reference proteome</keyword>
<dbReference type="Proteomes" id="UP000298663">
    <property type="component" value="Unassembled WGS sequence"/>
</dbReference>